<comment type="caution">
    <text evidence="1">The sequence shown here is derived from an EMBL/GenBank/DDBJ whole genome shotgun (WGS) entry which is preliminary data.</text>
</comment>
<proteinExistence type="predicted"/>
<accession>A0AA37XCD4</accession>
<name>A0AA37XCD4_9MICO</name>
<sequence>MSEQPAEEPTVWSVVADPDEERIAGMPAFLRGTMFGGTGPTVGWLLRNEGPHAARRVELLPEDPEQPVDGPLRWESVPAGGSVPFRAGRRLLRLRWFQRREDSRYWRLVALPSS</sequence>
<dbReference type="RefSeq" id="WP_284234038.1">
    <property type="nucleotide sequence ID" value="NZ_BSUL01000001.1"/>
</dbReference>
<evidence type="ECO:0000313" key="1">
    <source>
        <dbReference type="EMBL" id="GMA29700.1"/>
    </source>
</evidence>
<organism evidence="1 2">
    <name type="scientific">Arenivirga flava</name>
    <dbReference type="NCBI Taxonomy" id="1930060"/>
    <lineage>
        <taxon>Bacteria</taxon>
        <taxon>Bacillati</taxon>
        <taxon>Actinomycetota</taxon>
        <taxon>Actinomycetes</taxon>
        <taxon>Micrococcales</taxon>
        <taxon>Microbacteriaceae</taxon>
        <taxon>Arenivirga</taxon>
    </lineage>
</organism>
<dbReference type="EMBL" id="BSUL01000001">
    <property type="protein sequence ID" value="GMA29700.1"/>
    <property type="molecule type" value="Genomic_DNA"/>
</dbReference>
<gene>
    <name evidence="1" type="ORF">GCM10025874_29530</name>
</gene>
<evidence type="ECO:0000313" key="2">
    <source>
        <dbReference type="Proteomes" id="UP001157160"/>
    </source>
</evidence>
<protein>
    <submittedName>
        <fullName evidence="1">Uncharacterized protein</fullName>
    </submittedName>
</protein>
<dbReference type="Proteomes" id="UP001157160">
    <property type="component" value="Unassembled WGS sequence"/>
</dbReference>
<dbReference type="AlphaFoldDB" id="A0AA37XCD4"/>
<keyword evidence="2" id="KW-1185">Reference proteome</keyword>
<reference evidence="1 2" key="1">
    <citation type="journal article" date="2014" name="Int. J. Syst. Evol. Microbiol.">
        <title>Complete genome sequence of Corynebacterium casei LMG S-19264T (=DSM 44701T), isolated from a smear-ripened cheese.</title>
        <authorList>
            <consortium name="US DOE Joint Genome Institute (JGI-PGF)"/>
            <person name="Walter F."/>
            <person name="Albersmeier A."/>
            <person name="Kalinowski J."/>
            <person name="Ruckert C."/>
        </authorList>
    </citation>
    <scope>NUCLEOTIDE SEQUENCE [LARGE SCALE GENOMIC DNA]</scope>
    <source>
        <strain evidence="1 2">NBRC 112289</strain>
    </source>
</reference>